<organism evidence="2 3">
    <name type="scientific">Gnomoniopsis smithogilvyi</name>
    <dbReference type="NCBI Taxonomy" id="1191159"/>
    <lineage>
        <taxon>Eukaryota</taxon>
        <taxon>Fungi</taxon>
        <taxon>Dikarya</taxon>
        <taxon>Ascomycota</taxon>
        <taxon>Pezizomycotina</taxon>
        <taxon>Sordariomycetes</taxon>
        <taxon>Sordariomycetidae</taxon>
        <taxon>Diaporthales</taxon>
        <taxon>Gnomoniaceae</taxon>
        <taxon>Gnomoniopsis</taxon>
    </lineage>
</organism>
<evidence type="ECO:0000256" key="1">
    <source>
        <dbReference type="SAM" id="MobiDB-lite"/>
    </source>
</evidence>
<feature type="region of interest" description="Disordered" evidence="1">
    <location>
        <begin position="1"/>
        <end position="83"/>
    </location>
</feature>
<keyword evidence="3" id="KW-1185">Reference proteome</keyword>
<name>A0A9W9CSV4_9PEZI</name>
<dbReference type="OrthoDB" id="4357148at2759"/>
<sequence>MSESVGNEESYVTKEDQVPVLDDNDNIEDGVDEATADTDAQLERDDNEAIDKSNIVKDRTRHAKPEGGSYKEPGDTEGIPIDE</sequence>
<gene>
    <name evidence="2" type="ORF">N0V93_010015</name>
</gene>
<feature type="compositionally biased region" description="Basic and acidic residues" evidence="1">
    <location>
        <begin position="41"/>
        <end position="58"/>
    </location>
</feature>
<evidence type="ECO:0000313" key="3">
    <source>
        <dbReference type="Proteomes" id="UP001140453"/>
    </source>
</evidence>
<dbReference type="Proteomes" id="UP001140453">
    <property type="component" value="Unassembled WGS sequence"/>
</dbReference>
<feature type="compositionally biased region" description="Acidic residues" evidence="1">
    <location>
        <begin position="22"/>
        <end position="36"/>
    </location>
</feature>
<evidence type="ECO:0008006" key="4">
    <source>
        <dbReference type="Google" id="ProtNLM"/>
    </source>
</evidence>
<dbReference type="EMBL" id="JAPEVB010000007">
    <property type="protein sequence ID" value="KAJ4385586.1"/>
    <property type="molecule type" value="Genomic_DNA"/>
</dbReference>
<proteinExistence type="predicted"/>
<accession>A0A9W9CSV4</accession>
<evidence type="ECO:0000313" key="2">
    <source>
        <dbReference type="EMBL" id="KAJ4385586.1"/>
    </source>
</evidence>
<reference evidence="2" key="1">
    <citation type="submission" date="2022-10" db="EMBL/GenBank/DDBJ databases">
        <title>Tapping the CABI collections for fungal endophytes: first genome assemblies for Collariella, Neodidymelliopsis, Ascochyta clinopodiicola, Didymella pomorum, Didymosphaeria variabile, Neocosmospora piperis and Neocucurbitaria cava.</title>
        <authorList>
            <person name="Hill R."/>
        </authorList>
    </citation>
    <scope>NUCLEOTIDE SEQUENCE</scope>
    <source>
        <strain evidence="2">IMI 355082</strain>
    </source>
</reference>
<protein>
    <recommendedName>
        <fullName evidence="4">Histone chaperone domain-containing protein</fullName>
    </recommendedName>
</protein>
<comment type="caution">
    <text evidence="2">The sequence shown here is derived from an EMBL/GenBank/DDBJ whole genome shotgun (WGS) entry which is preliminary data.</text>
</comment>
<dbReference type="AlphaFoldDB" id="A0A9W9CSV4"/>